<proteinExistence type="predicted"/>
<dbReference type="EMBL" id="CP144750">
    <property type="protein sequence ID" value="WVZ82751.1"/>
    <property type="molecule type" value="Genomic_DNA"/>
</dbReference>
<keyword evidence="3" id="KW-1185">Reference proteome</keyword>
<evidence type="ECO:0000313" key="3">
    <source>
        <dbReference type="Proteomes" id="UP001341281"/>
    </source>
</evidence>
<organism evidence="2 3">
    <name type="scientific">Paspalum notatum var. saurae</name>
    <dbReference type="NCBI Taxonomy" id="547442"/>
    <lineage>
        <taxon>Eukaryota</taxon>
        <taxon>Viridiplantae</taxon>
        <taxon>Streptophyta</taxon>
        <taxon>Embryophyta</taxon>
        <taxon>Tracheophyta</taxon>
        <taxon>Spermatophyta</taxon>
        <taxon>Magnoliopsida</taxon>
        <taxon>Liliopsida</taxon>
        <taxon>Poales</taxon>
        <taxon>Poaceae</taxon>
        <taxon>PACMAD clade</taxon>
        <taxon>Panicoideae</taxon>
        <taxon>Andropogonodae</taxon>
        <taxon>Paspaleae</taxon>
        <taxon>Paspalinae</taxon>
        <taxon>Paspalum</taxon>
    </lineage>
</organism>
<name>A0AAQ3X2U1_PASNO</name>
<dbReference type="Proteomes" id="UP001341281">
    <property type="component" value="Chromosome 06"/>
</dbReference>
<feature type="region of interest" description="Disordered" evidence="1">
    <location>
        <begin position="31"/>
        <end position="62"/>
    </location>
</feature>
<accession>A0AAQ3X2U1</accession>
<evidence type="ECO:0000256" key="1">
    <source>
        <dbReference type="SAM" id="MobiDB-lite"/>
    </source>
</evidence>
<dbReference type="AlphaFoldDB" id="A0AAQ3X2U1"/>
<evidence type="ECO:0000313" key="2">
    <source>
        <dbReference type="EMBL" id="WVZ82751.1"/>
    </source>
</evidence>
<protein>
    <submittedName>
        <fullName evidence="2">Uncharacterized protein</fullName>
    </submittedName>
</protein>
<reference evidence="2 3" key="1">
    <citation type="submission" date="2024-02" db="EMBL/GenBank/DDBJ databases">
        <title>High-quality chromosome-scale genome assembly of Pensacola bahiagrass (Paspalum notatum Flugge var. saurae).</title>
        <authorList>
            <person name="Vega J.M."/>
            <person name="Podio M."/>
            <person name="Orjuela J."/>
            <person name="Siena L.A."/>
            <person name="Pessino S.C."/>
            <person name="Combes M.C."/>
            <person name="Mariac C."/>
            <person name="Albertini E."/>
            <person name="Pupilli F."/>
            <person name="Ortiz J.P.A."/>
            <person name="Leblanc O."/>
        </authorList>
    </citation>
    <scope>NUCLEOTIDE SEQUENCE [LARGE SCALE GENOMIC DNA]</scope>
    <source>
        <strain evidence="2">R1</strain>
        <tissue evidence="2">Leaf</tissue>
    </source>
</reference>
<gene>
    <name evidence="2" type="ORF">U9M48_029981</name>
</gene>
<sequence>MLEIPIHKSTLHRCRTCARVASAAACLAGVRHRAHLRRSPRNGGSLGGQGAQRSEGEATAKALGSGCWESMTAQGGRPHTHAHSVAFVVTFGNQNQP</sequence>
<feature type="compositionally biased region" description="Basic residues" evidence="1">
    <location>
        <begin position="31"/>
        <end position="40"/>
    </location>
</feature>